<gene>
    <name evidence="1" type="ORF">THOM_2843</name>
</gene>
<dbReference type="InParanoid" id="L7JT75"/>
<reference evidence="1 2" key="1">
    <citation type="journal article" date="2012" name="PLoS Pathog.">
        <title>The genome of the obligate intracellular parasite Trachipleistophora hominis: new insights into microsporidian genome dynamics and reductive evolution.</title>
        <authorList>
            <person name="Heinz E."/>
            <person name="Williams T.A."/>
            <person name="Nakjang S."/>
            <person name="Noel C.J."/>
            <person name="Swan D.C."/>
            <person name="Goldberg A.V."/>
            <person name="Harris S.R."/>
            <person name="Weinmaier T."/>
            <person name="Markert S."/>
            <person name="Becher D."/>
            <person name="Bernhardt J."/>
            <person name="Dagan T."/>
            <person name="Hacker C."/>
            <person name="Lucocq J.M."/>
            <person name="Schweder T."/>
            <person name="Rattei T."/>
            <person name="Hall N."/>
            <person name="Hirt R.P."/>
            <person name="Embley T.M."/>
        </authorList>
    </citation>
    <scope>NUCLEOTIDE SEQUENCE [LARGE SCALE GENOMIC DNA]</scope>
</reference>
<evidence type="ECO:0000313" key="2">
    <source>
        <dbReference type="Proteomes" id="UP000011185"/>
    </source>
</evidence>
<evidence type="ECO:0000313" key="1">
    <source>
        <dbReference type="EMBL" id="ELQ74231.1"/>
    </source>
</evidence>
<dbReference type="Proteomes" id="UP000011185">
    <property type="component" value="Unassembled WGS sequence"/>
</dbReference>
<keyword evidence="2" id="KW-1185">Reference proteome</keyword>
<proteinExistence type="predicted"/>
<organism evidence="1 2">
    <name type="scientific">Trachipleistophora hominis</name>
    <name type="common">Microsporidian parasite</name>
    <dbReference type="NCBI Taxonomy" id="72359"/>
    <lineage>
        <taxon>Eukaryota</taxon>
        <taxon>Fungi</taxon>
        <taxon>Fungi incertae sedis</taxon>
        <taxon>Microsporidia</taxon>
        <taxon>Pleistophoridae</taxon>
        <taxon>Trachipleistophora</taxon>
    </lineage>
</organism>
<dbReference type="HOGENOM" id="CLU_417484_0_0_1"/>
<dbReference type="AlphaFoldDB" id="L7JT75"/>
<dbReference type="VEuPathDB" id="MicrosporidiaDB:THOM_2843"/>
<dbReference type="EMBL" id="JH994057">
    <property type="protein sequence ID" value="ELQ74231.1"/>
    <property type="molecule type" value="Genomic_DNA"/>
</dbReference>
<accession>L7JT75</accession>
<sequence length="657" mass="76048">MDYMLYSQITSLDTQIRWILTFMTKNEKPDFLICDSLDDVNLDDIFSIISESTREELTHFRIENYDCWVDPLCIFKFNSGTHACARNLKDSQERCEYLRTLYVPVKKSLFMKVIDSDANEQVKLSDEEIREISENVLMFLKDKSVVLRAIAQKHSNYIELRNYVGSLFPEIFLSKKEQSITNPNFYNVMYEMRRYICLSIKNNTGNEMLLALDENNDKRPSMHADLCNIEDLIPLGFVSMSDDSLFANNDLLCEMFSDEKYSNDLTVRININLNNCDSEKVPGRLKEIISSSFMKLKIIHKITVHFENGRCDFEIESIPGLEQRISFENTVLYDKCCLPADLKRLSIVNSRIESFLVFPESLNELFLENVTALKYQNLQIHAKCNVNIKNMVGQVYVPHFSEYFLLESRTKAWSGELLNGEDGVINKLLLDNVEIRSLRIKKLGDNRWIDELILKNIIVGREIFLPVYKKVSNLTIIDSTGSFDLYDVANICRPLSLELISGKIEVNRKNENRLIEIKIINAKLLDNAAIIDSVSKLEMTNVTTQSYAKLKLHKNIFHIAFENCSATIMFNGLCNFDEIKFKEAKESNQTDQGLVPAFYFDKEADSTTSRLVMNNIHFNETINLSPDINELRLRQVYVNRDHTFTVNGQPNIVVLRR</sequence>
<name>L7JT75_TRAHO</name>
<protein>
    <submittedName>
        <fullName evidence="1">Putative LRR containing protein</fullName>
    </submittedName>
</protein>